<name>A0A498ILW9_MALDO</name>
<reference evidence="2 3" key="1">
    <citation type="submission" date="2018-10" db="EMBL/GenBank/DDBJ databases">
        <title>A high-quality apple genome assembly.</title>
        <authorList>
            <person name="Hu J."/>
        </authorList>
    </citation>
    <scope>NUCLEOTIDE SEQUENCE [LARGE SCALE GENOMIC DNA]</scope>
    <source>
        <strain evidence="3">cv. HFTH1</strain>
        <tissue evidence="2">Young leaf</tissue>
    </source>
</reference>
<evidence type="ECO:0000313" key="2">
    <source>
        <dbReference type="EMBL" id="RXH83164.1"/>
    </source>
</evidence>
<evidence type="ECO:0000256" key="1">
    <source>
        <dbReference type="SAM" id="MobiDB-lite"/>
    </source>
</evidence>
<proteinExistence type="predicted"/>
<dbReference type="EMBL" id="RDQH01000337">
    <property type="protein sequence ID" value="RXH83164.1"/>
    <property type="molecule type" value="Genomic_DNA"/>
</dbReference>
<gene>
    <name evidence="2" type="ORF">DVH24_003662</name>
</gene>
<comment type="caution">
    <text evidence="2">The sequence shown here is derived from an EMBL/GenBank/DDBJ whole genome shotgun (WGS) entry which is preliminary data.</text>
</comment>
<protein>
    <submittedName>
        <fullName evidence="2">Uncharacterized protein</fullName>
    </submittedName>
</protein>
<accession>A0A498ILW9</accession>
<feature type="region of interest" description="Disordered" evidence="1">
    <location>
        <begin position="35"/>
        <end position="58"/>
    </location>
</feature>
<sequence length="120" mass="13336">MGLGRKSKGAASDHFPLSLPNNQFIIPFSRVMSLPNEENDKSSSSDAQGMDRSPKQQSLCNHLRENIVVILSSDSASMTASGPLPDPPNDYDTYYSMNQARSLRYYELGPDNQVLRLLWG</sequence>
<evidence type="ECO:0000313" key="3">
    <source>
        <dbReference type="Proteomes" id="UP000290289"/>
    </source>
</evidence>
<dbReference type="Proteomes" id="UP000290289">
    <property type="component" value="Chromosome 11"/>
</dbReference>
<keyword evidence="3" id="KW-1185">Reference proteome</keyword>
<organism evidence="2 3">
    <name type="scientific">Malus domestica</name>
    <name type="common">Apple</name>
    <name type="synonym">Pyrus malus</name>
    <dbReference type="NCBI Taxonomy" id="3750"/>
    <lineage>
        <taxon>Eukaryota</taxon>
        <taxon>Viridiplantae</taxon>
        <taxon>Streptophyta</taxon>
        <taxon>Embryophyta</taxon>
        <taxon>Tracheophyta</taxon>
        <taxon>Spermatophyta</taxon>
        <taxon>Magnoliopsida</taxon>
        <taxon>eudicotyledons</taxon>
        <taxon>Gunneridae</taxon>
        <taxon>Pentapetalae</taxon>
        <taxon>rosids</taxon>
        <taxon>fabids</taxon>
        <taxon>Rosales</taxon>
        <taxon>Rosaceae</taxon>
        <taxon>Amygdaloideae</taxon>
        <taxon>Maleae</taxon>
        <taxon>Malus</taxon>
    </lineage>
</organism>
<dbReference type="AlphaFoldDB" id="A0A498ILW9"/>